<evidence type="ECO:0000259" key="6">
    <source>
        <dbReference type="Pfam" id="PF03176"/>
    </source>
</evidence>
<evidence type="ECO:0000256" key="1">
    <source>
        <dbReference type="ARBA" id="ARBA00004141"/>
    </source>
</evidence>
<organism evidence="7 8">
    <name type="scientific">Sporosarcina globispora</name>
    <name type="common">Bacillus globisporus</name>
    <dbReference type="NCBI Taxonomy" id="1459"/>
    <lineage>
        <taxon>Bacteria</taxon>
        <taxon>Bacillati</taxon>
        <taxon>Bacillota</taxon>
        <taxon>Bacilli</taxon>
        <taxon>Bacillales</taxon>
        <taxon>Caryophanaceae</taxon>
        <taxon>Sporosarcina</taxon>
    </lineage>
</organism>
<comment type="subcellular location">
    <subcellularLocation>
        <location evidence="1">Membrane</location>
        <topology evidence="1">Multi-pass membrane protein</topology>
    </subcellularLocation>
</comment>
<protein>
    <recommendedName>
        <fullName evidence="6">Membrane transport protein MMPL domain-containing protein</fullName>
    </recommendedName>
</protein>
<keyword evidence="8" id="KW-1185">Reference proteome</keyword>
<gene>
    <name evidence="7" type="ORF">AF332_14145</name>
</gene>
<evidence type="ECO:0000313" key="8">
    <source>
        <dbReference type="Proteomes" id="UP000037109"/>
    </source>
</evidence>
<dbReference type="STRING" id="1459.AF332_14145"/>
<dbReference type="Pfam" id="PF03176">
    <property type="entry name" value="MMPL"/>
    <property type="match status" value="1"/>
</dbReference>
<accession>A0A0M0GDC2</accession>
<keyword evidence="2 5" id="KW-0812">Transmembrane</keyword>
<sequence>MWNTIIWVLSFLDDLPSRVASGITAKIVDEQDVNNGDIIKIVLLETDLILALLLALTKYIEMPIYIMATILLSFVSALGLGVFLVDELLGFESISPRVPIYLFIHFPCSIGD</sequence>
<feature type="transmembrane region" description="Helical" evidence="5">
    <location>
        <begin position="64"/>
        <end position="85"/>
    </location>
</feature>
<name>A0A0M0GDC2_SPOGL</name>
<proteinExistence type="predicted"/>
<evidence type="ECO:0000256" key="4">
    <source>
        <dbReference type="ARBA" id="ARBA00023136"/>
    </source>
</evidence>
<dbReference type="InterPro" id="IPR004869">
    <property type="entry name" value="MMPL_dom"/>
</dbReference>
<evidence type="ECO:0000256" key="2">
    <source>
        <dbReference type="ARBA" id="ARBA00022692"/>
    </source>
</evidence>
<dbReference type="GO" id="GO:0016020">
    <property type="term" value="C:membrane"/>
    <property type="evidence" value="ECO:0007669"/>
    <property type="project" value="UniProtKB-SubCell"/>
</dbReference>
<dbReference type="PATRIC" id="fig|1459.3.peg.3058"/>
<evidence type="ECO:0000256" key="3">
    <source>
        <dbReference type="ARBA" id="ARBA00022989"/>
    </source>
</evidence>
<comment type="caution">
    <text evidence="7">The sequence shown here is derived from an EMBL/GenBank/DDBJ whole genome shotgun (WGS) entry which is preliminary data.</text>
</comment>
<dbReference type="Proteomes" id="UP000037109">
    <property type="component" value="Unassembled WGS sequence"/>
</dbReference>
<feature type="domain" description="Membrane transport protein MMPL" evidence="6">
    <location>
        <begin position="21"/>
        <end position="92"/>
    </location>
</feature>
<keyword evidence="3 5" id="KW-1133">Transmembrane helix</keyword>
<dbReference type="AlphaFoldDB" id="A0A0M0GDC2"/>
<dbReference type="EMBL" id="LGUF01000007">
    <property type="protein sequence ID" value="KON87854.1"/>
    <property type="molecule type" value="Genomic_DNA"/>
</dbReference>
<keyword evidence="4 5" id="KW-0472">Membrane</keyword>
<reference evidence="8" key="1">
    <citation type="submission" date="2015-07" db="EMBL/GenBank/DDBJ databases">
        <title>Fjat-10036 dsm4.</title>
        <authorList>
            <person name="Liu B."/>
            <person name="Wang J."/>
            <person name="Zhu Y."/>
            <person name="Liu G."/>
            <person name="Chen Q."/>
            <person name="Chen Z."/>
            <person name="Lan J."/>
            <person name="Che J."/>
            <person name="Ge C."/>
            <person name="Shi H."/>
            <person name="Pan Z."/>
            <person name="Liu X."/>
        </authorList>
    </citation>
    <scope>NUCLEOTIDE SEQUENCE [LARGE SCALE GENOMIC DNA]</scope>
    <source>
        <strain evidence="8">DSM 4</strain>
    </source>
</reference>
<evidence type="ECO:0000313" key="7">
    <source>
        <dbReference type="EMBL" id="KON87854.1"/>
    </source>
</evidence>
<evidence type="ECO:0000256" key="5">
    <source>
        <dbReference type="SAM" id="Phobius"/>
    </source>
</evidence>